<evidence type="ECO:0000256" key="1">
    <source>
        <dbReference type="ARBA" id="ARBA00004123"/>
    </source>
</evidence>
<evidence type="ECO:0000256" key="3">
    <source>
        <dbReference type="ARBA" id="ARBA00022723"/>
    </source>
</evidence>
<feature type="compositionally biased region" description="Pro residues" evidence="12">
    <location>
        <begin position="180"/>
        <end position="191"/>
    </location>
</feature>
<dbReference type="SMART" id="SM00487">
    <property type="entry name" value="DEXDc"/>
    <property type="match status" value="1"/>
</dbReference>
<reference evidence="16" key="1">
    <citation type="submission" date="2020-05" db="EMBL/GenBank/DDBJ databases">
        <title>Evolutionary and genomic comparisons of hybrid uninucleate and nonhybrid Rhizoctonia fungi.</title>
        <authorList>
            <person name="Li C."/>
            <person name="Chen X."/>
        </authorList>
    </citation>
    <scope>NUCLEOTIDE SEQUENCE</scope>
    <source>
        <strain evidence="16">AG-1 IA</strain>
    </source>
</reference>
<dbReference type="InterPro" id="IPR001510">
    <property type="entry name" value="Znf_PARP"/>
</dbReference>
<dbReference type="InterPro" id="IPR027417">
    <property type="entry name" value="P-loop_NTPase"/>
</dbReference>
<comment type="subcellular location">
    <subcellularLocation>
        <location evidence="1">Nucleus</location>
    </subcellularLocation>
</comment>
<dbReference type="InterPro" id="IPR014905">
    <property type="entry name" value="HIRAN"/>
</dbReference>
<dbReference type="RefSeq" id="XP_043185706.1">
    <property type="nucleotide sequence ID" value="XM_043327234.1"/>
</dbReference>
<feature type="domain" description="Helicase ATP-binding" evidence="14">
    <location>
        <begin position="474"/>
        <end position="648"/>
    </location>
</feature>
<evidence type="ECO:0000259" key="14">
    <source>
        <dbReference type="PROSITE" id="PS51192"/>
    </source>
</evidence>
<dbReference type="AlphaFoldDB" id="A0A8H8T161"/>
<keyword evidence="5 11" id="KW-0863">Zinc-finger</keyword>
<evidence type="ECO:0000256" key="5">
    <source>
        <dbReference type="ARBA" id="ARBA00022771"/>
    </source>
</evidence>
<dbReference type="Pfam" id="PF00176">
    <property type="entry name" value="SNF2-rel_dom"/>
    <property type="match status" value="1"/>
</dbReference>
<sequence length="1186" mass="131884">MAAPVDPSHYVIEYAKNSSEKCHGRPPCHGSTIVLGDLRFGTKKYNGVINDKMQYRHWGCVTPDILYDLAILGVNRLPGLARINISDQAKIHTAAQRLRIDDADVPVTARSLTRTTSVPSGSQRRASERHLRSANERPRRHRKSWRPSRGKTQAGSAAPLPVVLPPPPPPTAPAAMYTQPPRPAPALPVPPAHMGTQITVSQQKRDDEDYAEDDYGAEEEAQYTDFYLSFQSSVVGVQYYDGLGSRAWEQVALVREPTNKYDRNAIQVMNIGMRQVGHIPRQVAANLAPLIDRELVLVEGTMNDGNIQGTQYTLNVTLSIYGKPGLWRFPRSIICTKSNLRSGSSSQPQLSQKAMEALEIRRRAEELRTMLAGLEKVDDEGRRANFLDALYGNQTEDILNLPEHPSPPGKEDGTLVVDLLKHQKQGLLWCINRENVVLPTKHGEPHQQFWEYRAPPGSRAHYMNLITKSPIPASMPPPIGHGGIMSDSMGLGKSLTFLALVIATKNTRPEGFDKPTLIVCPLSVLSNWETQIDDHCNPGILACYTYYGNNRNVDPEVLKGYDVVLTTYQTVSSDFERAGGFKNTEELMAENSEEKRRSKGLFSIQWKRVVLDEAHQIRNPSTKIAQAATAIDGYYRWAVSGTPIVNSPTDLGSLLAFLRMCSPLDQISQFNRSLARPLQKGNPESMALLREIMKHISIRRSKEREETSELPQVMIHVTKVDLDDAARRIYNSVEALSRQRFMEMANASQDGERVPNVVLVSRLTAGTRQIALHPGLVPSDYLQQLQSGEKYGGNDPPTNNIISPQEKARLQNILFRAEEDSEECAICFDNLKNPRILPDGHYFCYECIAGYIEAHGALATCPMDRRPITLQDLIEPPPPTDLTQVPIENNTKGLSDGSSVKIDQLIWLLKRIPSEEKAVVFSQFTSFLDKIADQLEVHGISYVEFNGGLSAKRRQEVLQRFSRPLPVKNSAIRRTSNGRNTKDSGSDSDYAPGDDDFIDDDDGTYFSATQSSKGKGKVGKGKGKTTSGRAFGGNPKVLLISLKSGATGLNLTVANHLFLMDPWWQEAIESQAIDRVNRIGQKRDVHVYQMITNDTAFSGMGGREAVREKRETRMQGLSLFHGTKKADDLVESTTDFIELFGLQRQNGRVTLGEDAAAAQVAAEEEEPDWLPTGPIKRSRLMLSDDE</sequence>
<dbReference type="InterPro" id="IPR050628">
    <property type="entry name" value="SNF2_RAD54_helicase_TF"/>
</dbReference>
<feature type="compositionally biased region" description="Basic and acidic residues" evidence="12">
    <location>
        <begin position="125"/>
        <end position="137"/>
    </location>
</feature>
<keyword evidence="10" id="KW-0539">Nucleus</keyword>
<evidence type="ECO:0000256" key="9">
    <source>
        <dbReference type="ARBA" id="ARBA00022840"/>
    </source>
</evidence>
<dbReference type="GeneID" id="67029697"/>
<dbReference type="InterPro" id="IPR014001">
    <property type="entry name" value="Helicase_ATP-bd"/>
</dbReference>
<dbReference type="GO" id="GO:0008270">
    <property type="term" value="F:zinc ion binding"/>
    <property type="evidence" value="ECO:0007669"/>
    <property type="project" value="UniProtKB-KW"/>
</dbReference>
<proteinExistence type="inferred from homology"/>
<dbReference type="SMART" id="SM01336">
    <property type="entry name" value="zf-PARP"/>
    <property type="match status" value="1"/>
</dbReference>
<dbReference type="Gene3D" id="3.40.50.300">
    <property type="entry name" value="P-loop containing nucleotide triphosphate hydrolases"/>
    <property type="match status" value="1"/>
</dbReference>
<dbReference type="GO" id="GO:0004386">
    <property type="term" value="F:helicase activity"/>
    <property type="evidence" value="ECO:0007669"/>
    <property type="project" value="UniProtKB-KW"/>
</dbReference>
<keyword evidence="7" id="KW-0347">Helicase</keyword>
<dbReference type="InterPro" id="IPR036957">
    <property type="entry name" value="Znf_PARP_sf"/>
</dbReference>
<dbReference type="PANTHER" id="PTHR45626">
    <property type="entry name" value="TRANSCRIPTION TERMINATION FACTOR 2-RELATED"/>
    <property type="match status" value="1"/>
</dbReference>
<dbReference type="InterPro" id="IPR001650">
    <property type="entry name" value="Helicase_C-like"/>
</dbReference>
<dbReference type="InterPro" id="IPR013083">
    <property type="entry name" value="Znf_RING/FYVE/PHD"/>
</dbReference>
<feature type="compositionally biased region" description="Basic residues" evidence="12">
    <location>
        <begin position="1014"/>
        <end position="1023"/>
    </location>
</feature>
<protein>
    <submittedName>
        <fullName evidence="16">SNF2 family amino-terminal protein</fullName>
    </submittedName>
</protein>
<dbReference type="Gene3D" id="3.30.40.10">
    <property type="entry name" value="Zinc/RING finger domain, C3HC4 (zinc finger)"/>
    <property type="match status" value="1"/>
</dbReference>
<evidence type="ECO:0000259" key="13">
    <source>
        <dbReference type="PROSITE" id="PS50089"/>
    </source>
</evidence>
<feature type="domain" description="RING-type" evidence="13">
    <location>
        <begin position="824"/>
        <end position="865"/>
    </location>
</feature>
<feature type="region of interest" description="Disordered" evidence="12">
    <location>
        <begin position="968"/>
        <end position="994"/>
    </location>
</feature>
<evidence type="ECO:0000256" key="4">
    <source>
        <dbReference type="ARBA" id="ARBA00022741"/>
    </source>
</evidence>
<evidence type="ECO:0000256" key="10">
    <source>
        <dbReference type="ARBA" id="ARBA00023242"/>
    </source>
</evidence>
<dbReference type="SUPFAM" id="SSF52540">
    <property type="entry name" value="P-loop containing nucleoside triphosphate hydrolases"/>
    <property type="match status" value="2"/>
</dbReference>
<dbReference type="GO" id="GO:0005524">
    <property type="term" value="F:ATP binding"/>
    <property type="evidence" value="ECO:0007669"/>
    <property type="project" value="UniProtKB-KW"/>
</dbReference>
<name>A0A8H8T161_9AGAM</name>
<dbReference type="PROSITE" id="PS51194">
    <property type="entry name" value="HELICASE_CTER"/>
    <property type="match status" value="1"/>
</dbReference>
<dbReference type="InterPro" id="IPR001841">
    <property type="entry name" value="Znf_RING"/>
</dbReference>
<dbReference type="SMART" id="SM00910">
    <property type="entry name" value="HIRAN"/>
    <property type="match status" value="1"/>
</dbReference>
<dbReference type="GO" id="GO:0003677">
    <property type="term" value="F:DNA binding"/>
    <property type="evidence" value="ECO:0007669"/>
    <property type="project" value="InterPro"/>
</dbReference>
<accession>A0A8H8T161</accession>
<evidence type="ECO:0000256" key="11">
    <source>
        <dbReference type="PROSITE-ProRule" id="PRU00175"/>
    </source>
</evidence>
<evidence type="ECO:0000259" key="15">
    <source>
        <dbReference type="PROSITE" id="PS51194"/>
    </source>
</evidence>
<dbReference type="KEGG" id="rsx:RhiXN_07418"/>
<dbReference type="PROSITE" id="PS51192">
    <property type="entry name" value="HELICASE_ATP_BIND_1"/>
    <property type="match status" value="1"/>
</dbReference>
<evidence type="ECO:0000256" key="8">
    <source>
        <dbReference type="ARBA" id="ARBA00022833"/>
    </source>
</evidence>
<dbReference type="SUPFAM" id="SSF57850">
    <property type="entry name" value="RING/U-box"/>
    <property type="match status" value="1"/>
</dbReference>
<dbReference type="SMART" id="SM00490">
    <property type="entry name" value="HELICc"/>
    <property type="match status" value="1"/>
</dbReference>
<comment type="similarity">
    <text evidence="2">Belongs to the SNF2/RAD54 helicase family.</text>
</comment>
<dbReference type="Gene3D" id="3.40.50.10810">
    <property type="entry name" value="Tandem AAA-ATPase domain"/>
    <property type="match status" value="1"/>
</dbReference>
<dbReference type="GO" id="GO:0006281">
    <property type="term" value="P:DNA repair"/>
    <property type="evidence" value="ECO:0007669"/>
    <property type="project" value="TreeGrafter"/>
</dbReference>
<evidence type="ECO:0000256" key="6">
    <source>
        <dbReference type="ARBA" id="ARBA00022801"/>
    </source>
</evidence>
<dbReference type="Pfam" id="PF13923">
    <property type="entry name" value="zf-C3HC4_2"/>
    <property type="match status" value="1"/>
</dbReference>
<dbReference type="GO" id="GO:0016818">
    <property type="term" value="F:hydrolase activity, acting on acid anhydrides, in phosphorus-containing anhydrides"/>
    <property type="evidence" value="ECO:0007669"/>
    <property type="project" value="InterPro"/>
</dbReference>
<dbReference type="GO" id="GO:0008094">
    <property type="term" value="F:ATP-dependent activity, acting on DNA"/>
    <property type="evidence" value="ECO:0007669"/>
    <property type="project" value="TreeGrafter"/>
</dbReference>
<feature type="region of interest" description="Disordered" evidence="12">
    <location>
        <begin position="111"/>
        <end position="193"/>
    </location>
</feature>
<feature type="region of interest" description="Disordered" evidence="12">
    <location>
        <begin position="1007"/>
        <end position="1028"/>
    </location>
</feature>
<feature type="region of interest" description="Disordered" evidence="12">
    <location>
        <begin position="1158"/>
        <end position="1186"/>
    </location>
</feature>
<dbReference type="InterPro" id="IPR038718">
    <property type="entry name" value="SNF2-like_sf"/>
</dbReference>
<dbReference type="SUPFAM" id="SSF57716">
    <property type="entry name" value="Glucocorticoid receptor-like (DNA-binding domain)"/>
    <property type="match status" value="1"/>
</dbReference>
<dbReference type="CDD" id="cd16449">
    <property type="entry name" value="RING-HC"/>
    <property type="match status" value="1"/>
</dbReference>
<evidence type="ECO:0000313" key="16">
    <source>
        <dbReference type="EMBL" id="QRW25469.1"/>
    </source>
</evidence>
<dbReference type="PANTHER" id="PTHR45626:SF17">
    <property type="entry name" value="HELICASE-LIKE TRANSCRIPTION FACTOR"/>
    <property type="match status" value="1"/>
</dbReference>
<feature type="domain" description="Helicase C-terminal" evidence="15">
    <location>
        <begin position="904"/>
        <end position="1131"/>
    </location>
</feature>
<dbReference type="Gene3D" id="3.30.1740.10">
    <property type="entry name" value="Zinc finger, PARP-type"/>
    <property type="match status" value="1"/>
</dbReference>
<evidence type="ECO:0000256" key="12">
    <source>
        <dbReference type="SAM" id="MobiDB-lite"/>
    </source>
</evidence>
<dbReference type="Pfam" id="PF00271">
    <property type="entry name" value="Helicase_C"/>
    <property type="match status" value="2"/>
</dbReference>
<feature type="compositionally biased region" description="Pro residues" evidence="12">
    <location>
        <begin position="162"/>
        <end position="172"/>
    </location>
</feature>
<dbReference type="InterPro" id="IPR000330">
    <property type="entry name" value="SNF2_N"/>
</dbReference>
<evidence type="ECO:0000313" key="17">
    <source>
        <dbReference type="Proteomes" id="UP000650533"/>
    </source>
</evidence>
<keyword evidence="6" id="KW-0378">Hydrolase</keyword>
<keyword evidence="9" id="KW-0067">ATP-binding</keyword>
<dbReference type="InterPro" id="IPR049730">
    <property type="entry name" value="SNF2/RAD54-like_C"/>
</dbReference>
<dbReference type="GO" id="GO:0005634">
    <property type="term" value="C:nucleus"/>
    <property type="evidence" value="ECO:0007669"/>
    <property type="project" value="UniProtKB-SubCell"/>
</dbReference>
<keyword evidence="8" id="KW-0862">Zinc</keyword>
<keyword evidence="3" id="KW-0479">Metal-binding</keyword>
<feature type="compositionally biased region" description="Polar residues" evidence="12">
    <location>
        <begin position="111"/>
        <end position="124"/>
    </location>
</feature>
<dbReference type="PROSITE" id="PS50089">
    <property type="entry name" value="ZF_RING_2"/>
    <property type="match status" value="1"/>
</dbReference>
<dbReference type="Gene3D" id="3.30.70.2330">
    <property type="match status" value="1"/>
</dbReference>
<keyword evidence="4" id="KW-0547">Nucleotide-binding</keyword>
<evidence type="ECO:0000256" key="2">
    <source>
        <dbReference type="ARBA" id="ARBA00007025"/>
    </source>
</evidence>
<dbReference type="EMBL" id="CP059670">
    <property type="protein sequence ID" value="QRW25469.1"/>
    <property type="molecule type" value="Genomic_DNA"/>
</dbReference>
<gene>
    <name evidence="16" type="ORF">RhiXN_07418</name>
</gene>
<feature type="compositionally biased region" description="Basic residues" evidence="12">
    <location>
        <begin position="138"/>
        <end position="149"/>
    </location>
</feature>
<evidence type="ECO:0000256" key="7">
    <source>
        <dbReference type="ARBA" id="ARBA00022806"/>
    </source>
</evidence>
<dbReference type="CDD" id="cd18793">
    <property type="entry name" value="SF2_C_SNF"/>
    <property type="match status" value="1"/>
</dbReference>
<dbReference type="SMART" id="SM00184">
    <property type="entry name" value="RING"/>
    <property type="match status" value="1"/>
</dbReference>
<dbReference type="Pfam" id="PF08797">
    <property type="entry name" value="HIRAN"/>
    <property type="match status" value="1"/>
</dbReference>
<dbReference type="Proteomes" id="UP000650533">
    <property type="component" value="Chromosome 13"/>
</dbReference>
<organism evidence="16 17">
    <name type="scientific">Rhizoctonia solani</name>
    <dbReference type="NCBI Taxonomy" id="456999"/>
    <lineage>
        <taxon>Eukaryota</taxon>
        <taxon>Fungi</taxon>
        <taxon>Dikarya</taxon>
        <taxon>Basidiomycota</taxon>
        <taxon>Agaricomycotina</taxon>
        <taxon>Agaricomycetes</taxon>
        <taxon>Cantharellales</taxon>
        <taxon>Ceratobasidiaceae</taxon>
        <taxon>Rhizoctonia</taxon>
    </lineage>
</organism>